<dbReference type="PANTHER" id="PTHR12709">
    <property type="entry name" value="DNA-DIRECTED RNA POLYMERASE II, III"/>
    <property type="match status" value="1"/>
</dbReference>
<proteinExistence type="predicted"/>
<keyword evidence="2 5" id="KW-0240">DNA-directed RNA polymerase</keyword>
<comment type="subcellular location">
    <subcellularLocation>
        <location evidence="1 5">Nucleus</location>
    </subcellularLocation>
</comment>
<keyword evidence="3 5" id="KW-0804">Transcription</keyword>
<dbReference type="RefSeq" id="XP_013274845.1">
    <property type="nucleotide sequence ID" value="XM_013419391.1"/>
</dbReference>
<dbReference type="VEuPathDB" id="FungiDB:Z518_02363"/>
<feature type="region of interest" description="Disordered" evidence="6">
    <location>
        <begin position="1"/>
        <end position="114"/>
    </location>
</feature>
<evidence type="ECO:0000256" key="6">
    <source>
        <dbReference type="SAM" id="MobiDB-lite"/>
    </source>
</evidence>
<sequence length="439" mass="48794">MSVQVNGKHVSASKKVESLTTPKKRKHDTEERESSKKKKKQRREIVANPSAATLATSTEEGKKKKKKRKNPKDETSRSTRINEEALGSQDIELPETAEEPNEVVPQTSSTAVNGEDEIVVDSEEVLHLLDSQDLSSFYSTRLSLYLSIPAIALEASSSSILAMHLAPLLLTYFPPAKGVVLGFSDPVLSAKPDTGINLPLLPPRNGEIPSQGEVWARTADEFGVCWIWLTATFLVFRPQRGDELYGWTNVASEGFVGLVSYNYFQTAVGKPRIPADWNWHGPTKEQAGKNKKKAKKGRLRDGDGVSQAREEDTQEEPQSGDLSSFHVPIGDDVGFFADSTGSKISETLKFRVVDTEMVPAHDRHKWALQIDGTLLDEEAERQVVEEERAKFEQAQQHRRSPPPRDTKDVLMSGALRLSREGSVASRISGQTPGRHWLRY</sequence>
<evidence type="ECO:0000256" key="5">
    <source>
        <dbReference type="RuleBase" id="RU369086"/>
    </source>
</evidence>
<feature type="compositionally biased region" description="Basic and acidic residues" evidence="6">
    <location>
        <begin position="71"/>
        <end position="83"/>
    </location>
</feature>
<dbReference type="Pfam" id="PF17875">
    <property type="entry name" value="RPA43_OB"/>
    <property type="match status" value="1"/>
</dbReference>
<feature type="region of interest" description="Disordered" evidence="6">
    <location>
        <begin position="385"/>
        <end position="408"/>
    </location>
</feature>
<dbReference type="Proteomes" id="UP000053617">
    <property type="component" value="Unassembled WGS sequence"/>
</dbReference>
<dbReference type="Gene3D" id="2.40.50.1060">
    <property type="match status" value="1"/>
</dbReference>
<protein>
    <recommendedName>
        <fullName evidence="5">DNA-directed RNA polymerase subunit</fullName>
    </recommendedName>
</protein>
<evidence type="ECO:0000256" key="1">
    <source>
        <dbReference type="ARBA" id="ARBA00004123"/>
    </source>
</evidence>
<feature type="compositionally biased region" description="Acidic residues" evidence="6">
    <location>
        <begin position="92"/>
        <end position="101"/>
    </location>
</feature>
<organism evidence="8 9">
    <name type="scientific">Rhinocladiella mackenziei CBS 650.93</name>
    <dbReference type="NCBI Taxonomy" id="1442369"/>
    <lineage>
        <taxon>Eukaryota</taxon>
        <taxon>Fungi</taxon>
        <taxon>Dikarya</taxon>
        <taxon>Ascomycota</taxon>
        <taxon>Pezizomycotina</taxon>
        <taxon>Eurotiomycetes</taxon>
        <taxon>Chaetothyriomycetidae</taxon>
        <taxon>Chaetothyriales</taxon>
        <taxon>Herpotrichiellaceae</taxon>
        <taxon>Rhinocladiella</taxon>
    </lineage>
</organism>
<dbReference type="InterPro" id="IPR041178">
    <property type="entry name" value="RPA43_OB"/>
</dbReference>
<name>A0A0D2IPB3_9EURO</name>
<dbReference type="EMBL" id="KN847476">
    <property type="protein sequence ID" value="KIX07709.1"/>
    <property type="molecule type" value="Genomic_DNA"/>
</dbReference>
<dbReference type="GO" id="GO:0005736">
    <property type="term" value="C:RNA polymerase I complex"/>
    <property type="evidence" value="ECO:0007669"/>
    <property type="project" value="TreeGrafter"/>
</dbReference>
<comment type="function">
    <text evidence="5">DNA-dependent RNA polymerase which catalyzes the transcription of DNA into RNA using the four ribonucleoside triphosphates as substrates.</text>
</comment>
<evidence type="ECO:0000256" key="4">
    <source>
        <dbReference type="ARBA" id="ARBA00023242"/>
    </source>
</evidence>
<feature type="compositionally biased region" description="Basic and acidic residues" evidence="6">
    <location>
        <begin position="299"/>
        <end position="311"/>
    </location>
</feature>
<feature type="domain" description="RPA43 OB" evidence="7">
    <location>
        <begin position="238"/>
        <end position="375"/>
    </location>
</feature>
<evidence type="ECO:0000256" key="3">
    <source>
        <dbReference type="ARBA" id="ARBA00023163"/>
    </source>
</evidence>
<dbReference type="InterPro" id="IPR045113">
    <property type="entry name" value="Rpb7-like"/>
</dbReference>
<feature type="compositionally biased region" description="Basic residues" evidence="6">
    <location>
        <begin position="289"/>
        <end position="298"/>
    </location>
</feature>
<dbReference type="STRING" id="1442369.A0A0D2IPB3"/>
<dbReference type="PANTHER" id="PTHR12709:SF5">
    <property type="entry name" value="DNA-DIRECTED RNA POLYMERASE I SUBUNIT RPA43"/>
    <property type="match status" value="1"/>
</dbReference>
<dbReference type="Gene3D" id="3.30.1490.120">
    <property type="entry name" value="RNA polymerase Rpb7-like, N-terminal domain"/>
    <property type="match status" value="1"/>
</dbReference>
<evidence type="ECO:0000313" key="9">
    <source>
        <dbReference type="Proteomes" id="UP000053617"/>
    </source>
</evidence>
<dbReference type="HOGENOM" id="CLU_036411_1_1_1"/>
<evidence type="ECO:0000259" key="7">
    <source>
        <dbReference type="Pfam" id="PF17875"/>
    </source>
</evidence>
<gene>
    <name evidence="8" type="ORF">Z518_02363</name>
</gene>
<dbReference type="GO" id="GO:0006352">
    <property type="term" value="P:DNA-templated transcription initiation"/>
    <property type="evidence" value="ECO:0007669"/>
    <property type="project" value="UniProtKB-UniRule"/>
</dbReference>
<dbReference type="OrthoDB" id="10250504at2759"/>
<reference evidence="8 9" key="1">
    <citation type="submission" date="2015-01" db="EMBL/GenBank/DDBJ databases">
        <title>The Genome Sequence of Rhinocladiella mackenzie CBS 650.93.</title>
        <authorList>
            <consortium name="The Broad Institute Genomics Platform"/>
            <person name="Cuomo C."/>
            <person name="de Hoog S."/>
            <person name="Gorbushina A."/>
            <person name="Stielow B."/>
            <person name="Teixiera M."/>
            <person name="Abouelleil A."/>
            <person name="Chapman S.B."/>
            <person name="Priest M."/>
            <person name="Young S.K."/>
            <person name="Wortman J."/>
            <person name="Nusbaum C."/>
            <person name="Birren B."/>
        </authorList>
    </citation>
    <scope>NUCLEOTIDE SEQUENCE [LARGE SCALE GENOMIC DNA]</scope>
    <source>
        <strain evidence="8 9">CBS 650.93</strain>
    </source>
</reference>
<keyword evidence="9" id="KW-1185">Reference proteome</keyword>
<keyword evidence="4 5" id="KW-0539">Nucleus</keyword>
<evidence type="ECO:0000313" key="8">
    <source>
        <dbReference type="EMBL" id="KIX07709.1"/>
    </source>
</evidence>
<feature type="region of interest" description="Disordered" evidence="6">
    <location>
        <begin position="275"/>
        <end position="324"/>
    </location>
</feature>
<accession>A0A0D2IPB3</accession>
<dbReference type="AlphaFoldDB" id="A0A0D2IPB3"/>
<dbReference type="GO" id="GO:0006362">
    <property type="term" value="P:transcription elongation by RNA polymerase I"/>
    <property type="evidence" value="ECO:0007669"/>
    <property type="project" value="TreeGrafter"/>
</dbReference>
<dbReference type="GeneID" id="25290434"/>
<dbReference type="InterPro" id="IPR036898">
    <property type="entry name" value="RNA_pol_Rpb7-like_N_sf"/>
</dbReference>
<evidence type="ECO:0000256" key="2">
    <source>
        <dbReference type="ARBA" id="ARBA00022478"/>
    </source>
</evidence>